<dbReference type="AlphaFoldDB" id="A0A7G9QRZ6"/>
<keyword evidence="1" id="KW-0479">Metal-binding</keyword>
<dbReference type="GO" id="GO:0005509">
    <property type="term" value="F:calcium ion binding"/>
    <property type="evidence" value="ECO:0007669"/>
    <property type="project" value="InterPro"/>
</dbReference>
<dbReference type="PROSITE" id="PS50222">
    <property type="entry name" value="EF_HAND_2"/>
    <property type="match status" value="3"/>
</dbReference>
<dbReference type="InterPro" id="IPR018247">
    <property type="entry name" value="EF_Hand_1_Ca_BS"/>
</dbReference>
<evidence type="ECO:0000259" key="4">
    <source>
        <dbReference type="PROSITE" id="PS50222"/>
    </source>
</evidence>
<accession>A0A7G9QRZ6</accession>
<feature type="chain" id="PRO_5028925582" evidence="3">
    <location>
        <begin position="25"/>
        <end position="304"/>
    </location>
</feature>
<dbReference type="Gene3D" id="1.10.238.10">
    <property type="entry name" value="EF-hand"/>
    <property type="match status" value="3"/>
</dbReference>
<feature type="domain" description="EF-hand" evidence="4">
    <location>
        <begin position="103"/>
        <end position="138"/>
    </location>
</feature>
<evidence type="ECO:0000313" key="5">
    <source>
        <dbReference type="EMBL" id="QNN46121.1"/>
    </source>
</evidence>
<dbReference type="KEGG" id="tbv:H9L17_13185"/>
<dbReference type="RefSeq" id="WP_187569883.1">
    <property type="nucleotide sequence ID" value="NZ_CP060711.1"/>
</dbReference>
<dbReference type="InterPro" id="IPR002048">
    <property type="entry name" value="EF_hand_dom"/>
</dbReference>
<name>A0A7G9QRZ6_9GAMM</name>
<keyword evidence="2" id="KW-0677">Repeat</keyword>
<evidence type="ECO:0000256" key="1">
    <source>
        <dbReference type="ARBA" id="ARBA00022723"/>
    </source>
</evidence>
<evidence type="ECO:0000313" key="6">
    <source>
        <dbReference type="Proteomes" id="UP000515977"/>
    </source>
</evidence>
<gene>
    <name evidence="5" type="ORF">H9L17_13185</name>
</gene>
<dbReference type="Proteomes" id="UP000515977">
    <property type="component" value="Chromosome"/>
</dbReference>
<reference evidence="5 6" key="1">
    <citation type="submission" date="2020-08" db="EMBL/GenBank/DDBJ databases">
        <title>Genome sequence of Thermomonas brevis KACC 16975T.</title>
        <authorList>
            <person name="Hyun D.-W."/>
            <person name="Bae J.-W."/>
        </authorList>
    </citation>
    <scope>NUCLEOTIDE SEQUENCE [LARGE SCALE GENOMIC DNA]</scope>
    <source>
        <strain evidence="5 6">KACC 16975</strain>
    </source>
</reference>
<dbReference type="PANTHER" id="PTHR10827:SF98">
    <property type="entry name" value="45 KDA CALCIUM-BINDING PROTEIN"/>
    <property type="match status" value="1"/>
</dbReference>
<dbReference type="Pfam" id="PF13202">
    <property type="entry name" value="EF-hand_5"/>
    <property type="match status" value="2"/>
</dbReference>
<feature type="domain" description="EF-hand" evidence="4">
    <location>
        <begin position="36"/>
        <end position="71"/>
    </location>
</feature>
<dbReference type="InterPro" id="IPR011992">
    <property type="entry name" value="EF-hand-dom_pair"/>
</dbReference>
<dbReference type="EMBL" id="CP060711">
    <property type="protein sequence ID" value="QNN46121.1"/>
    <property type="molecule type" value="Genomic_DNA"/>
</dbReference>
<organism evidence="5 6">
    <name type="scientific">Thermomonas brevis</name>
    <dbReference type="NCBI Taxonomy" id="215691"/>
    <lineage>
        <taxon>Bacteria</taxon>
        <taxon>Pseudomonadati</taxon>
        <taxon>Pseudomonadota</taxon>
        <taxon>Gammaproteobacteria</taxon>
        <taxon>Lysobacterales</taxon>
        <taxon>Lysobacteraceae</taxon>
        <taxon>Thermomonas</taxon>
    </lineage>
</organism>
<protein>
    <submittedName>
        <fullName evidence="5">EF-hand domain-containing protein</fullName>
    </submittedName>
</protein>
<proteinExistence type="predicted"/>
<dbReference type="PROSITE" id="PS00018">
    <property type="entry name" value="EF_HAND_1"/>
    <property type="match status" value="5"/>
</dbReference>
<keyword evidence="6" id="KW-1185">Reference proteome</keyword>
<dbReference type="SMART" id="SM00054">
    <property type="entry name" value="EFh"/>
    <property type="match status" value="4"/>
</dbReference>
<feature type="signal peptide" evidence="3">
    <location>
        <begin position="1"/>
        <end position="24"/>
    </location>
</feature>
<dbReference type="SUPFAM" id="SSF47473">
    <property type="entry name" value="EF-hand"/>
    <property type="match status" value="2"/>
</dbReference>
<evidence type="ECO:0000256" key="2">
    <source>
        <dbReference type="ARBA" id="ARBA00022737"/>
    </source>
</evidence>
<sequence>MKTGLLAGALACSIACALAFPALAQTAQQQRPLIGGMGDNVTNFIAQFDDNGDGKLDWAEFDGFRRTRFDATDSNHDGTVDVEEYVAEFAARSREAVAQERTSQLAQTRVRFDALDTDKDGRISRTEFDASGERVFTEGSKTLTALDDGSDTSLRARGGGMLGLPDSHTAEGFLALYDTNKDGLVSHEEFAARRDEQFARTDADKDGALSPDEYLAEFTARLDARIAERGKAPDTQTRVRFRSLDKDNDGKMTFAEYQVSGKRMFDAADRSHDGIVDATDATLPAAPVQHAGLQQQTPARKTKP</sequence>
<keyword evidence="3" id="KW-0732">Signal</keyword>
<evidence type="ECO:0000256" key="3">
    <source>
        <dbReference type="SAM" id="SignalP"/>
    </source>
</evidence>
<dbReference type="PANTHER" id="PTHR10827">
    <property type="entry name" value="RETICULOCALBIN"/>
    <property type="match status" value="1"/>
</dbReference>
<dbReference type="Pfam" id="PF13499">
    <property type="entry name" value="EF-hand_7"/>
    <property type="match status" value="2"/>
</dbReference>
<feature type="domain" description="EF-hand" evidence="4">
    <location>
        <begin position="232"/>
        <end position="267"/>
    </location>
</feature>